<accession>A0A346NQM6</accession>
<evidence type="ECO:0000313" key="2">
    <source>
        <dbReference type="Proteomes" id="UP000262073"/>
    </source>
</evidence>
<keyword evidence="2" id="KW-1185">Reference proteome</keyword>
<dbReference type="EMBL" id="CP031769">
    <property type="protein sequence ID" value="AXR07833.1"/>
    <property type="molecule type" value="Genomic_DNA"/>
</dbReference>
<proteinExistence type="predicted"/>
<reference evidence="1 2" key="1">
    <citation type="submission" date="2018-08" db="EMBL/GenBank/DDBJ databases">
        <title>Salinimonas sediminis sp. nov., a piezophilic bacterium isolated from a deep-sea sediment sample from the New Britain Trench.</title>
        <authorList>
            <person name="Cao J."/>
        </authorList>
    </citation>
    <scope>NUCLEOTIDE SEQUENCE [LARGE SCALE GENOMIC DNA]</scope>
    <source>
        <strain evidence="1 2">N102</strain>
    </source>
</reference>
<dbReference type="AlphaFoldDB" id="A0A346NQM6"/>
<sequence length="203" mass="21677">MLRLRELSGQVMAVYDELSEQFGSYQREQGLSCIQGCGACCNNPDIEVSVLEMLPYALHLFDIGQAETVLDTLDVATGFSCIMYQRASLDGKQGQCSVYQWRPGICRMFGAAGYKTKTGTATLSVCGVIKAQVPAKYANALIAIGSTKPPMLADGRSRLAQLDYLLGEKLLPINEALAAALGRVLTLAAYSVGDDTPTPVVAA</sequence>
<name>A0A346NQM6_9ALTE</name>
<evidence type="ECO:0000313" key="1">
    <source>
        <dbReference type="EMBL" id="AXR07833.1"/>
    </source>
</evidence>
<protein>
    <submittedName>
        <fullName evidence="1">YkgJ family cysteine cluster protein</fullName>
    </submittedName>
</protein>
<dbReference type="Pfam" id="PF03692">
    <property type="entry name" value="CxxCxxCC"/>
    <property type="match status" value="1"/>
</dbReference>
<organism evidence="1 2">
    <name type="scientific">Salinimonas sediminis</name>
    <dbReference type="NCBI Taxonomy" id="2303538"/>
    <lineage>
        <taxon>Bacteria</taxon>
        <taxon>Pseudomonadati</taxon>
        <taxon>Pseudomonadota</taxon>
        <taxon>Gammaproteobacteria</taxon>
        <taxon>Alteromonadales</taxon>
        <taxon>Alteromonadaceae</taxon>
        <taxon>Alteromonas/Salinimonas group</taxon>
        <taxon>Salinimonas</taxon>
    </lineage>
</organism>
<dbReference type="InterPro" id="IPR005358">
    <property type="entry name" value="Puta_zinc/iron-chelating_dom"/>
</dbReference>
<dbReference type="OrthoDB" id="9806610at2"/>
<dbReference type="KEGG" id="salm:D0Y50_16605"/>
<gene>
    <name evidence="1" type="ORF">D0Y50_16605</name>
</gene>
<dbReference type="Proteomes" id="UP000262073">
    <property type="component" value="Chromosome"/>
</dbReference>
<dbReference type="RefSeq" id="WP_108568786.1">
    <property type="nucleotide sequence ID" value="NZ_CP031769.1"/>
</dbReference>